<accession>A0A4R5QHZ0</accession>
<evidence type="ECO:0000313" key="1">
    <source>
        <dbReference type="EMBL" id="TDH62398.1"/>
    </source>
</evidence>
<dbReference type="Gene3D" id="3.30.565.60">
    <property type="match status" value="1"/>
</dbReference>
<dbReference type="InterPro" id="IPR038475">
    <property type="entry name" value="RecG_C_sf"/>
</dbReference>
<comment type="caution">
    <text evidence="1">The sequence shown here is derived from an EMBL/GenBank/DDBJ whole genome shotgun (WGS) entry which is preliminary data.</text>
</comment>
<dbReference type="AlphaFoldDB" id="A0A4R5QHZ0"/>
<name>A0A4R5QHZ0_9PROT</name>
<gene>
    <name evidence="1" type="ORF">E2C06_12385</name>
</gene>
<evidence type="ECO:0000313" key="2">
    <source>
        <dbReference type="Proteomes" id="UP000295096"/>
    </source>
</evidence>
<proteinExistence type="predicted"/>
<protein>
    <submittedName>
        <fullName evidence="1">Uncharacterized protein</fullName>
    </submittedName>
</protein>
<dbReference type="RefSeq" id="WP_133288912.1">
    <property type="nucleotide sequence ID" value="NZ_SMSJ01000012.1"/>
</dbReference>
<keyword evidence="2" id="KW-1185">Reference proteome</keyword>
<sequence length="616" mass="69917">MSDQKIRVERREPTFRGYILENAIDSDFQFVELVSVQPDGQVRGSLRPDFMMRGLLGSTNRSVIIIGLKWDKSRYKAQEVRVEQETLEQYLRSLFEGFPWVRLVEYSEHDYDNSFCYVANVEWLSGTWLSFREKIEAHYGITQKFYLDTPSEPPHKHARRPFTDRATEIYLERRRLVKPDAVELKLSPDQLPKVLGLGNQETATDAAKAAFGINHGVESAIYVRLGYGPKVSSDQMMAWVQRTSHYADVGAISMVSPGERLTGYFWRPEEKMTYFSKGLYFPNVFKLGGNVFQTLDAIDSIVSDPKEIFRGDHIAPASFDQARFASALRELVVNGFSHGYWRSNEESNRDDTEFWSSANSIAVAHLENRLEVINRQHPARGDDVGRFRKGHPSLIKSTLHAALQDIDLAKGRGIGLKLVQARVMKLGMPCPVVLDTLKLFRVVLPFTNEFESWVMPKQKGEHAPAAISYFVLKLCKVLMELDAEIVASALNVSLAVAARTLAQLAVEEILVRSMPREASFYSRGDYPHYSPAGKEILDERIASLASEMRLVRAPPLMSPAGLCALSVRAGWFSVPKDIRNSIWRVLNEEGVYRPDTEIELADDLSWLVEENRSTWL</sequence>
<reference evidence="1 2" key="1">
    <citation type="journal article" date="2016" name="J. Microbiol.">
        <title>Dankookia rubra gen. nov., sp. nov., an alphaproteobacterium isolated from sediment of a shallow stream.</title>
        <authorList>
            <person name="Kim W.H."/>
            <person name="Kim D.H."/>
            <person name="Kang K."/>
            <person name="Ahn T.Y."/>
        </authorList>
    </citation>
    <scope>NUCLEOTIDE SEQUENCE [LARGE SCALE GENOMIC DNA]</scope>
    <source>
        <strain evidence="1 2">JCM30602</strain>
    </source>
</reference>
<dbReference type="Proteomes" id="UP000295096">
    <property type="component" value="Unassembled WGS sequence"/>
</dbReference>
<dbReference type="EMBL" id="SMSJ01000012">
    <property type="protein sequence ID" value="TDH62398.1"/>
    <property type="molecule type" value="Genomic_DNA"/>
</dbReference>
<organism evidence="1 2">
    <name type="scientific">Dankookia rubra</name>
    <dbReference type="NCBI Taxonomy" id="1442381"/>
    <lineage>
        <taxon>Bacteria</taxon>
        <taxon>Pseudomonadati</taxon>
        <taxon>Pseudomonadota</taxon>
        <taxon>Alphaproteobacteria</taxon>
        <taxon>Acetobacterales</taxon>
        <taxon>Roseomonadaceae</taxon>
        <taxon>Dankookia</taxon>
    </lineage>
</organism>